<name>A0A1R3K4E8_COCAP</name>
<sequence length="86" mass="9741">MAINRQGDSQGPKPYLICKLNSKPPENVKRICKRKNRIRFCGRWGFLLCFIGGNFFDPESYASEAHSSSYFFLGEVGDLEAPIPEP</sequence>
<comment type="caution">
    <text evidence="1">The sequence shown here is derived from an EMBL/GenBank/DDBJ whole genome shotgun (WGS) entry which is preliminary data.</text>
</comment>
<accession>A0A1R3K4E8</accession>
<protein>
    <submittedName>
        <fullName evidence="1">Uncharacterized protein</fullName>
    </submittedName>
</protein>
<dbReference type="Gramene" id="OMP01953">
    <property type="protein sequence ID" value="OMP01953"/>
    <property type="gene ID" value="CCACVL1_02974"/>
</dbReference>
<dbReference type="AlphaFoldDB" id="A0A1R3K4E8"/>
<dbReference type="EMBL" id="AWWV01006326">
    <property type="protein sequence ID" value="OMP01953.1"/>
    <property type="molecule type" value="Genomic_DNA"/>
</dbReference>
<gene>
    <name evidence="1" type="ORF">CCACVL1_02974</name>
</gene>
<dbReference type="Proteomes" id="UP000188268">
    <property type="component" value="Unassembled WGS sequence"/>
</dbReference>
<keyword evidence="2" id="KW-1185">Reference proteome</keyword>
<proteinExistence type="predicted"/>
<reference evidence="1 2" key="1">
    <citation type="submission" date="2013-09" db="EMBL/GenBank/DDBJ databases">
        <title>Corchorus capsularis genome sequencing.</title>
        <authorList>
            <person name="Alam M."/>
            <person name="Haque M.S."/>
            <person name="Islam M.S."/>
            <person name="Emdad E.M."/>
            <person name="Islam M.M."/>
            <person name="Ahmed B."/>
            <person name="Halim A."/>
            <person name="Hossen Q.M.M."/>
            <person name="Hossain M.Z."/>
            <person name="Ahmed R."/>
            <person name="Khan M.M."/>
            <person name="Islam R."/>
            <person name="Rashid M.M."/>
            <person name="Khan S.A."/>
            <person name="Rahman M.S."/>
            <person name="Alam M."/>
        </authorList>
    </citation>
    <scope>NUCLEOTIDE SEQUENCE [LARGE SCALE GENOMIC DNA]</scope>
    <source>
        <strain evidence="2">cv. CVL-1</strain>
        <tissue evidence="1">Whole seedling</tissue>
    </source>
</reference>
<organism evidence="1 2">
    <name type="scientific">Corchorus capsularis</name>
    <name type="common">Jute</name>
    <dbReference type="NCBI Taxonomy" id="210143"/>
    <lineage>
        <taxon>Eukaryota</taxon>
        <taxon>Viridiplantae</taxon>
        <taxon>Streptophyta</taxon>
        <taxon>Embryophyta</taxon>
        <taxon>Tracheophyta</taxon>
        <taxon>Spermatophyta</taxon>
        <taxon>Magnoliopsida</taxon>
        <taxon>eudicotyledons</taxon>
        <taxon>Gunneridae</taxon>
        <taxon>Pentapetalae</taxon>
        <taxon>rosids</taxon>
        <taxon>malvids</taxon>
        <taxon>Malvales</taxon>
        <taxon>Malvaceae</taxon>
        <taxon>Grewioideae</taxon>
        <taxon>Apeibeae</taxon>
        <taxon>Corchorus</taxon>
    </lineage>
</organism>
<evidence type="ECO:0000313" key="1">
    <source>
        <dbReference type="EMBL" id="OMP01953.1"/>
    </source>
</evidence>
<evidence type="ECO:0000313" key="2">
    <source>
        <dbReference type="Proteomes" id="UP000188268"/>
    </source>
</evidence>